<dbReference type="SUPFAM" id="SSF52343">
    <property type="entry name" value="Ferredoxin reductase-like, C-terminal NADP-linked domain"/>
    <property type="match status" value="1"/>
</dbReference>
<dbReference type="PANTHER" id="PTHR19384">
    <property type="entry name" value="NITRIC OXIDE SYNTHASE-RELATED"/>
    <property type="match status" value="1"/>
</dbReference>
<dbReference type="InterPro" id="IPR039261">
    <property type="entry name" value="FNR_nucleotide-bd"/>
</dbReference>
<dbReference type="GO" id="GO:0050660">
    <property type="term" value="F:flavin adenine dinucleotide binding"/>
    <property type="evidence" value="ECO:0000318"/>
    <property type="project" value="GO_Central"/>
</dbReference>
<comment type="subcellular location">
    <subcellularLocation>
        <location evidence="9">Cytoplasm</location>
    </subcellularLocation>
</comment>
<feature type="domain" description="Flavodoxin-like" evidence="10">
    <location>
        <begin position="7"/>
        <end position="151"/>
    </location>
</feature>
<sequence>MINNKSCTILYATESGTSQEVAEKLTRDLIKYDIKPKLFDIGNYNKIKLPEEKVVIFVLSTTGHGDVPDPMKPFWNFLLIKSLPSNSLSRTKFAVLGLGDSSYTTYNFAAKKLYSRLMSLGAIPLLRRGDADDQHDLGIDYEVEKWTKELIDSLLLMYPLPQNFNINDNSILKAKFKLKINKDNTELKANDIVSNKQFSKSKIIRNERITNIDWEQDVRHIELDITEINNQIKSPQKFYKNGDVAYILPRNPKKKVMEFIQLLKLNENWIVESIEPVDPEITQAPTSIITPISVYQLVESYFDILGSPKRYFFELLSYFVENPMEKERLEFFSSAEGQDDLRTYNQKEKRNYIDVLVEFPSANIPFEFLFDLISPIKPRPFSISSSSSLYPNAIHITAGINTYKTPYRHLLRTGLCSQYFQSLELNETVSLFIKESGASLPKSYETPIIMVGPGTGCAMFRSFMQERQYQKESNSIQSLGKALFYFGCRHEAKDYLYRNEFEQFEKNGTITKLTTAFSRDSKDGKKNYVQNYIEKDSDQIWQVLNNENGYFYISGSSGRMPKDIKQTLLEIIKSNLLKNNSDQEQSNIDQLVNNYFEKLEIEKRYITETW</sequence>
<keyword evidence="6 9" id="KW-0274">FAD</keyword>
<dbReference type="InParanoid" id="F0ZSV6"/>
<evidence type="ECO:0000256" key="1">
    <source>
        <dbReference type="ARBA" id="ARBA00001917"/>
    </source>
</evidence>
<feature type="binding site" evidence="9">
    <location>
        <begin position="13"/>
        <end position="18"/>
    </location>
    <ligand>
        <name>FMN</name>
        <dbReference type="ChEBI" id="CHEBI:58210"/>
    </ligand>
</feature>
<dbReference type="AlphaFoldDB" id="F0ZSV6"/>
<evidence type="ECO:0000256" key="9">
    <source>
        <dbReference type="HAMAP-Rule" id="MF_03178"/>
    </source>
</evidence>
<dbReference type="STRING" id="5786.F0ZSV6"/>
<dbReference type="eggNOG" id="KOG1159">
    <property type="taxonomic scope" value="Eukaryota"/>
</dbReference>
<dbReference type="EC" id="1.18.1.-" evidence="9"/>
<dbReference type="InterPro" id="IPR003097">
    <property type="entry name" value="CysJ-like_FAD-binding"/>
</dbReference>
<name>F0ZSV6_DICPU</name>
<feature type="binding site" evidence="9">
    <location>
        <begin position="518"/>
        <end position="519"/>
    </location>
    <ligand>
        <name>NADP(+)</name>
        <dbReference type="ChEBI" id="CHEBI:58349"/>
    </ligand>
</feature>
<keyword evidence="4 9" id="KW-0285">Flavoprotein</keyword>
<keyword evidence="5 9" id="KW-0288">FMN</keyword>
<feature type="binding site" evidence="9">
    <location>
        <position position="133"/>
    </location>
    <ligand>
        <name>FMN</name>
        <dbReference type="ChEBI" id="CHEBI:58210"/>
    </ligand>
</feature>
<dbReference type="GO" id="GO:0016491">
    <property type="term" value="F:oxidoreductase activity"/>
    <property type="evidence" value="ECO:0000318"/>
    <property type="project" value="GO_Central"/>
</dbReference>
<comment type="catalytic activity">
    <reaction evidence="9">
        <text>2 oxidized [2Fe-2S]-[protein] + NADPH = 2 reduced [2Fe-2S]-[protein] + NADP(+) + H(+)</text>
        <dbReference type="Rhea" id="RHEA:67716"/>
        <dbReference type="Rhea" id="RHEA-COMP:17327"/>
        <dbReference type="Rhea" id="RHEA-COMP:17328"/>
        <dbReference type="ChEBI" id="CHEBI:15378"/>
        <dbReference type="ChEBI" id="CHEBI:33737"/>
        <dbReference type="ChEBI" id="CHEBI:33738"/>
        <dbReference type="ChEBI" id="CHEBI:57783"/>
        <dbReference type="ChEBI" id="CHEBI:58349"/>
    </reaction>
</comment>
<keyword evidence="13" id="KW-1185">Reference proteome</keyword>
<dbReference type="PROSITE" id="PS50902">
    <property type="entry name" value="FLAVODOXIN_LIKE"/>
    <property type="match status" value="1"/>
</dbReference>
<dbReference type="InterPro" id="IPR028879">
    <property type="entry name" value="NDOR1"/>
</dbReference>
<dbReference type="Gene3D" id="3.40.50.80">
    <property type="entry name" value="Nucleotide-binding domain of ferredoxin-NADP reductase (FNR) module"/>
    <property type="match status" value="1"/>
</dbReference>
<keyword evidence="3 9" id="KW-0963">Cytoplasm</keyword>
<dbReference type="SUPFAM" id="SSF52218">
    <property type="entry name" value="Flavoproteins"/>
    <property type="match status" value="1"/>
</dbReference>
<dbReference type="FunFam" id="1.20.990.10:FF:000015">
    <property type="entry name" value="NADPH-dependent diflavin oxidoreductase 1"/>
    <property type="match status" value="1"/>
</dbReference>
<comment type="caution">
    <text evidence="9">Lacks conserved residue(s) required for the propagation of feature annotation.</text>
</comment>
<evidence type="ECO:0000259" key="11">
    <source>
        <dbReference type="PROSITE" id="PS51384"/>
    </source>
</evidence>
<dbReference type="SUPFAM" id="SSF63380">
    <property type="entry name" value="Riboflavin synthase domain-like"/>
    <property type="match status" value="1"/>
</dbReference>
<dbReference type="InterPro" id="IPR001094">
    <property type="entry name" value="Flavdoxin-like"/>
</dbReference>
<feature type="binding site" evidence="9">
    <location>
        <position position="610"/>
    </location>
    <ligand>
        <name>FAD</name>
        <dbReference type="ChEBI" id="CHEBI:57692"/>
    </ligand>
</feature>
<dbReference type="FunFam" id="3.40.50.360:FF:000034">
    <property type="entry name" value="NADPH-dependent diflavin oxidoreductase 1"/>
    <property type="match status" value="1"/>
</dbReference>
<dbReference type="Gene3D" id="1.20.990.10">
    <property type="entry name" value="NADPH-cytochrome p450 Reductase, Chain A, domain 3"/>
    <property type="match status" value="1"/>
</dbReference>
<dbReference type="PROSITE" id="PS51384">
    <property type="entry name" value="FAD_FR"/>
    <property type="match status" value="1"/>
</dbReference>
<evidence type="ECO:0000313" key="12">
    <source>
        <dbReference type="EMBL" id="EGC32987.1"/>
    </source>
</evidence>
<dbReference type="VEuPathDB" id="AmoebaDB:DICPUDRAFT_155023"/>
<proteinExistence type="inferred from homology"/>
<dbReference type="GO" id="GO:0010181">
    <property type="term" value="F:FMN binding"/>
    <property type="evidence" value="ECO:0000318"/>
    <property type="project" value="GO_Central"/>
</dbReference>
<feature type="binding site" evidence="9">
    <location>
        <begin position="60"/>
        <end position="63"/>
    </location>
    <ligand>
        <name>FMN</name>
        <dbReference type="ChEBI" id="CHEBI:58210"/>
    </ligand>
</feature>
<dbReference type="GO" id="GO:0016651">
    <property type="term" value="F:oxidoreductase activity, acting on NAD(P)H"/>
    <property type="evidence" value="ECO:0007669"/>
    <property type="project" value="UniProtKB-UniRule"/>
</dbReference>
<feature type="binding site" evidence="9">
    <location>
        <begin position="526"/>
        <end position="530"/>
    </location>
    <ligand>
        <name>NADP(+)</name>
        <dbReference type="ChEBI" id="CHEBI:58349"/>
    </ligand>
</feature>
<evidence type="ECO:0000256" key="6">
    <source>
        <dbReference type="ARBA" id="ARBA00022827"/>
    </source>
</evidence>
<dbReference type="OrthoDB" id="1856718at2759"/>
<evidence type="ECO:0000256" key="8">
    <source>
        <dbReference type="ARBA" id="ARBA00023002"/>
    </source>
</evidence>
<feature type="binding site" evidence="9">
    <location>
        <position position="455"/>
    </location>
    <ligand>
        <name>NADP(+)</name>
        <dbReference type="ChEBI" id="CHEBI:58349"/>
    </ligand>
</feature>
<dbReference type="Pfam" id="PF00258">
    <property type="entry name" value="Flavodoxin_1"/>
    <property type="match status" value="1"/>
</dbReference>
<dbReference type="InterPro" id="IPR017927">
    <property type="entry name" value="FAD-bd_FR_type"/>
</dbReference>
<dbReference type="Gene3D" id="2.40.30.10">
    <property type="entry name" value="Translation factors"/>
    <property type="match status" value="1"/>
</dbReference>
<dbReference type="FunFam" id="3.40.50.80:FF:000032">
    <property type="entry name" value="NADPH-dependent diflavin oxidoreductase 1"/>
    <property type="match status" value="1"/>
</dbReference>
<evidence type="ECO:0000256" key="3">
    <source>
        <dbReference type="ARBA" id="ARBA00022490"/>
    </source>
</evidence>
<comment type="cofactor">
    <cofactor evidence="2 9">
        <name>FAD</name>
        <dbReference type="ChEBI" id="CHEBI:57692"/>
    </cofactor>
</comment>
<dbReference type="GeneID" id="10507890"/>
<comment type="similarity">
    <text evidence="9">In the N-terminal section; belongs to the flavodoxin family.</text>
</comment>
<feature type="binding site" evidence="9">
    <location>
        <begin position="379"/>
        <end position="382"/>
    </location>
    <ligand>
        <name>FAD</name>
        <dbReference type="ChEBI" id="CHEBI:57692"/>
    </ligand>
</feature>
<reference evidence="13" key="1">
    <citation type="journal article" date="2011" name="Genome Biol.">
        <title>Comparative genomics of the social amoebae Dictyostelium discoideum and Dictyostelium purpureum.</title>
        <authorList>
            <consortium name="US DOE Joint Genome Institute (JGI-PGF)"/>
            <person name="Sucgang R."/>
            <person name="Kuo A."/>
            <person name="Tian X."/>
            <person name="Salerno W."/>
            <person name="Parikh A."/>
            <person name="Feasley C.L."/>
            <person name="Dalin E."/>
            <person name="Tu H."/>
            <person name="Huang E."/>
            <person name="Barry K."/>
            <person name="Lindquist E."/>
            <person name="Shapiro H."/>
            <person name="Bruce D."/>
            <person name="Schmutz J."/>
            <person name="Salamov A."/>
            <person name="Fey P."/>
            <person name="Gaudet P."/>
            <person name="Anjard C."/>
            <person name="Babu M.M."/>
            <person name="Basu S."/>
            <person name="Bushmanova Y."/>
            <person name="van der Wel H."/>
            <person name="Katoh-Kurasawa M."/>
            <person name="Dinh C."/>
            <person name="Coutinho P.M."/>
            <person name="Saito T."/>
            <person name="Elias M."/>
            <person name="Schaap P."/>
            <person name="Kay R.R."/>
            <person name="Henrissat B."/>
            <person name="Eichinger L."/>
            <person name="Rivero F."/>
            <person name="Putnam N.H."/>
            <person name="West C.M."/>
            <person name="Loomis W.F."/>
            <person name="Chisholm R.L."/>
            <person name="Shaulsky G."/>
            <person name="Strassmann J.E."/>
            <person name="Queller D.C."/>
            <person name="Kuspa A."/>
            <person name="Grigoriev I.V."/>
        </authorList>
    </citation>
    <scope>NUCLEOTIDE SEQUENCE [LARGE SCALE GENOMIC DNA]</scope>
    <source>
        <strain evidence="13">QSDP1</strain>
    </source>
</reference>
<dbReference type="PRINTS" id="PR00369">
    <property type="entry name" value="FLAVODOXIN"/>
</dbReference>
<dbReference type="InterPro" id="IPR001433">
    <property type="entry name" value="OxRdtase_FAD/NAD-bd"/>
</dbReference>
<evidence type="ECO:0000256" key="2">
    <source>
        <dbReference type="ARBA" id="ARBA00001974"/>
    </source>
</evidence>
<evidence type="ECO:0000256" key="4">
    <source>
        <dbReference type="ARBA" id="ARBA00022630"/>
    </source>
</evidence>
<evidence type="ECO:0000259" key="10">
    <source>
        <dbReference type="PROSITE" id="PS50902"/>
    </source>
</evidence>
<feature type="domain" description="FAD-binding FR-type" evidence="11">
    <location>
        <begin position="196"/>
        <end position="442"/>
    </location>
</feature>
<organism evidence="12 13">
    <name type="scientific">Dictyostelium purpureum</name>
    <name type="common">Slime mold</name>
    <dbReference type="NCBI Taxonomy" id="5786"/>
    <lineage>
        <taxon>Eukaryota</taxon>
        <taxon>Amoebozoa</taxon>
        <taxon>Evosea</taxon>
        <taxon>Eumycetozoa</taxon>
        <taxon>Dictyostelia</taxon>
        <taxon>Dictyosteliales</taxon>
        <taxon>Dictyosteliaceae</taxon>
        <taxon>Dictyostelium</taxon>
    </lineage>
</organism>
<dbReference type="GO" id="GO:0050661">
    <property type="term" value="F:NADP binding"/>
    <property type="evidence" value="ECO:0007669"/>
    <property type="project" value="UniProtKB-UniRule"/>
</dbReference>
<gene>
    <name evidence="12" type="ORF">DICPUDRAFT_155023</name>
</gene>
<comment type="cofactor">
    <cofactor evidence="1 9">
        <name>FMN</name>
        <dbReference type="ChEBI" id="CHEBI:58210"/>
    </cofactor>
</comment>
<dbReference type="FunCoup" id="F0ZSV6">
    <property type="interactions" value="508"/>
</dbReference>
<comment type="similarity">
    <text evidence="9">Belongs to the NADPH-dependent diflavin oxidoreductase NDOR1 family.</text>
</comment>
<dbReference type="Pfam" id="PF00175">
    <property type="entry name" value="NAD_binding_1"/>
    <property type="match status" value="1"/>
</dbReference>
<evidence type="ECO:0000256" key="7">
    <source>
        <dbReference type="ARBA" id="ARBA00022857"/>
    </source>
</evidence>
<comment type="similarity">
    <text evidence="9">In the C-terminal section; belongs to the flavoprotein pyridine nucleotide cytochrome reductase family.</text>
</comment>
<dbReference type="PANTHER" id="PTHR19384:SF10">
    <property type="entry name" value="NADPH-DEPENDENT DIFLAVIN OXIDOREDUCTASE 1"/>
    <property type="match status" value="1"/>
</dbReference>
<dbReference type="EMBL" id="GL871164">
    <property type="protein sequence ID" value="EGC32987.1"/>
    <property type="molecule type" value="Genomic_DNA"/>
</dbReference>
<dbReference type="OMA" id="DIMSIPR"/>
<dbReference type="InterPro" id="IPR001709">
    <property type="entry name" value="Flavoprot_Pyr_Nucl_cyt_Rdtase"/>
</dbReference>
<dbReference type="InterPro" id="IPR017938">
    <property type="entry name" value="Riboflavin_synthase-like_b-brl"/>
</dbReference>
<dbReference type="Gene3D" id="3.40.50.360">
    <property type="match status" value="1"/>
</dbReference>
<evidence type="ECO:0000256" key="5">
    <source>
        <dbReference type="ARBA" id="ARBA00022643"/>
    </source>
</evidence>
<dbReference type="Proteomes" id="UP000001064">
    <property type="component" value="Unassembled WGS sequence"/>
</dbReference>
<feature type="binding site" evidence="9">
    <location>
        <position position="563"/>
    </location>
    <ligand>
        <name>NADP(+)</name>
        <dbReference type="ChEBI" id="CHEBI:58349"/>
    </ligand>
</feature>
<keyword evidence="8 9" id="KW-0560">Oxidoreductase</keyword>
<dbReference type="RefSeq" id="XP_003290505.1">
    <property type="nucleotide sequence ID" value="XM_003290457.1"/>
</dbReference>
<comment type="function">
    <text evidence="9">NADPH-dependent reductase which is a central component of the cytosolic iron-sulfur (Fe-S) protein assembly (CIA) machinery. Transfers electrons from NADPH via its FAD and FMN prosthetic groups to the [2Fe-2S] cluster of the anamorsin/DRE2 homolog, another key component of the CIA machinery. In turn, this reduced cluster provides electrons for assembly of cytosolic iron-sulfur cluster proteins.</text>
</comment>
<dbReference type="GO" id="GO:0016226">
    <property type="term" value="P:iron-sulfur cluster assembly"/>
    <property type="evidence" value="ECO:0007669"/>
    <property type="project" value="UniProtKB-UniRule"/>
</dbReference>
<dbReference type="GO" id="GO:0005829">
    <property type="term" value="C:cytosol"/>
    <property type="evidence" value="ECO:0000318"/>
    <property type="project" value="GO_Central"/>
</dbReference>
<dbReference type="HAMAP" id="MF_03178">
    <property type="entry name" value="NDOR1"/>
    <property type="match status" value="1"/>
</dbReference>
<dbReference type="Pfam" id="PF00667">
    <property type="entry name" value="FAD_binding_1"/>
    <property type="match status" value="1"/>
</dbReference>
<protein>
    <recommendedName>
        <fullName evidence="9">NADPH-dependent diflavin oxidoreductase 1</fullName>
        <ecNumber evidence="9">1.18.1.-</ecNumber>
    </recommendedName>
    <alternativeName>
        <fullName evidence="9">NADPH-dependent FMN and FAD-containing oxidoreductase</fullName>
    </alternativeName>
</protein>
<dbReference type="InterPro" id="IPR023173">
    <property type="entry name" value="NADPH_Cyt_P450_Rdtase_alpha"/>
</dbReference>
<dbReference type="PRINTS" id="PR00371">
    <property type="entry name" value="FPNCR"/>
</dbReference>
<accession>F0ZSV6</accession>
<keyword evidence="7 9" id="KW-0521">NADP</keyword>
<dbReference type="KEGG" id="dpp:DICPUDRAFT_155023"/>
<dbReference type="InterPro" id="IPR029039">
    <property type="entry name" value="Flavoprotein-like_sf"/>
</dbReference>
<feature type="binding site" evidence="9">
    <location>
        <begin position="414"/>
        <end position="417"/>
    </location>
    <ligand>
        <name>FAD</name>
        <dbReference type="ChEBI" id="CHEBI:57692"/>
    </ligand>
</feature>
<dbReference type="GO" id="GO:0160246">
    <property type="term" value="F:NADPH-iron-sulfur [2Fe-2S] protein oxidoreductase activity"/>
    <property type="evidence" value="ECO:0007669"/>
    <property type="project" value="InterPro"/>
</dbReference>
<dbReference type="InterPro" id="IPR008254">
    <property type="entry name" value="Flavodoxin/NO_synth"/>
</dbReference>
<evidence type="ECO:0000313" key="13">
    <source>
        <dbReference type="Proteomes" id="UP000001064"/>
    </source>
</evidence>